<dbReference type="GO" id="GO:0016020">
    <property type="term" value="C:membrane"/>
    <property type="evidence" value="ECO:0007669"/>
    <property type="project" value="UniProtKB-SubCell"/>
</dbReference>
<evidence type="ECO:0000259" key="7">
    <source>
        <dbReference type="SMART" id="SM01190"/>
    </source>
</evidence>
<dbReference type="OrthoDB" id="3427at2759"/>
<sequence>MTRPLSSGQLDLLLCLPTASFKNPIKRFSHAVASESALATQRICLWLCGVAALANKHVVIPGHYRTLEWSEKDQVYAEDPNPSIWMEVDEMKNSHSVVKTKGPSDGWFTYTSHEAGDHSIGLSTDCTLSFLSTHIRLYVLDVNQKLEDINREQQYQRQRVADFRNLSVATNLRAVWYNLAQIIALVVTCTWQLRHLKRFFEEREMR</sequence>
<evidence type="ECO:0000313" key="8">
    <source>
        <dbReference type="EMBL" id="KAF7355831.1"/>
    </source>
</evidence>
<proteinExistence type="inferred from homology"/>
<dbReference type="PANTHER" id="PTHR22811">
    <property type="entry name" value="TRANSMEMBRANE EMP24 DOMAIN-CONTAINING PROTEIN"/>
    <property type="match status" value="1"/>
</dbReference>
<evidence type="ECO:0000256" key="1">
    <source>
        <dbReference type="ARBA" id="ARBA00004479"/>
    </source>
</evidence>
<reference evidence="8" key="1">
    <citation type="submission" date="2020-05" db="EMBL/GenBank/DDBJ databases">
        <title>Mycena genomes resolve the evolution of fungal bioluminescence.</title>
        <authorList>
            <person name="Tsai I.J."/>
        </authorList>
    </citation>
    <scope>NUCLEOTIDE SEQUENCE</scope>
    <source>
        <strain evidence="8">CCC161011</strain>
    </source>
</reference>
<evidence type="ECO:0000256" key="3">
    <source>
        <dbReference type="ARBA" id="ARBA00022692"/>
    </source>
</evidence>
<keyword evidence="9" id="KW-1185">Reference proteome</keyword>
<protein>
    <submittedName>
        <fullName evidence="8">Membrane protein</fullName>
    </submittedName>
</protein>
<dbReference type="InterPro" id="IPR015720">
    <property type="entry name" value="Emp24-like"/>
</dbReference>
<dbReference type="EMBL" id="JACAZI010000007">
    <property type="protein sequence ID" value="KAF7355831.1"/>
    <property type="molecule type" value="Genomic_DNA"/>
</dbReference>
<comment type="similarity">
    <text evidence="2">Belongs to the EMP24/GP25L family.</text>
</comment>
<feature type="domain" description="GOLD" evidence="7">
    <location>
        <begin position="47"/>
        <end position="201"/>
    </location>
</feature>
<comment type="caution">
    <text evidence="8">The sequence shown here is derived from an EMBL/GenBank/DDBJ whole genome shotgun (WGS) entry which is preliminary data.</text>
</comment>
<dbReference type="AlphaFoldDB" id="A0A8H6YBT1"/>
<dbReference type="SMART" id="SM01190">
    <property type="entry name" value="EMP24_GP25L"/>
    <property type="match status" value="1"/>
</dbReference>
<dbReference type="Pfam" id="PF01105">
    <property type="entry name" value="EMP24_GP25L"/>
    <property type="match status" value="1"/>
</dbReference>
<gene>
    <name evidence="8" type="ORF">MVEN_00911400</name>
</gene>
<name>A0A8H6YBT1_9AGAR</name>
<organism evidence="8 9">
    <name type="scientific">Mycena venus</name>
    <dbReference type="NCBI Taxonomy" id="2733690"/>
    <lineage>
        <taxon>Eukaryota</taxon>
        <taxon>Fungi</taxon>
        <taxon>Dikarya</taxon>
        <taxon>Basidiomycota</taxon>
        <taxon>Agaricomycotina</taxon>
        <taxon>Agaricomycetes</taxon>
        <taxon>Agaricomycetidae</taxon>
        <taxon>Agaricales</taxon>
        <taxon>Marasmiineae</taxon>
        <taxon>Mycenaceae</taxon>
        <taxon>Mycena</taxon>
    </lineage>
</organism>
<comment type="subcellular location">
    <subcellularLocation>
        <location evidence="1">Membrane</location>
        <topology evidence="1">Single-pass type I membrane protein</topology>
    </subcellularLocation>
</comment>
<keyword evidence="6" id="KW-0472">Membrane</keyword>
<keyword evidence="3" id="KW-0812">Transmembrane</keyword>
<evidence type="ECO:0000256" key="2">
    <source>
        <dbReference type="ARBA" id="ARBA00007104"/>
    </source>
</evidence>
<dbReference type="Proteomes" id="UP000620124">
    <property type="component" value="Unassembled WGS sequence"/>
</dbReference>
<keyword evidence="5" id="KW-1133">Transmembrane helix</keyword>
<evidence type="ECO:0000313" key="9">
    <source>
        <dbReference type="Proteomes" id="UP000620124"/>
    </source>
</evidence>
<accession>A0A8H6YBT1</accession>
<evidence type="ECO:0000256" key="6">
    <source>
        <dbReference type="ARBA" id="ARBA00023136"/>
    </source>
</evidence>
<evidence type="ECO:0000256" key="4">
    <source>
        <dbReference type="ARBA" id="ARBA00022729"/>
    </source>
</evidence>
<keyword evidence="4" id="KW-0732">Signal</keyword>
<evidence type="ECO:0000256" key="5">
    <source>
        <dbReference type="ARBA" id="ARBA00022989"/>
    </source>
</evidence>
<dbReference type="InterPro" id="IPR009038">
    <property type="entry name" value="GOLD_dom"/>
</dbReference>